<evidence type="ECO:0000313" key="3">
    <source>
        <dbReference type="Proteomes" id="UP000186559"/>
    </source>
</evidence>
<keyword evidence="3" id="KW-1185">Reference proteome</keyword>
<name>A0A1U7DB43_9RHOB</name>
<dbReference type="OrthoDB" id="5291101at2"/>
<dbReference type="InterPro" id="IPR050834">
    <property type="entry name" value="Glycosyltransf_2"/>
</dbReference>
<dbReference type="KEGG" id="tpro:Ga0080559_TMP4536"/>
<dbReference type="PANTHER" id="PTHR43685">
    <property type="entry name" value="GLYCOSYLTRANSFERASE"/>
    <property type="match status" value="1"/>
</dbReference>
<proteinExistence type="predicted"/>
<keyword evidence="2" id="KW-0808">Transferase</keyword>
<gene>
    <name evidence="2" type="ORF">Ga0080559_TMP4536</name>
</gene>
<reference evidence="2 3" key="1">
    <citation type="submission" date="2016-03" db="EMBL/GenBank/DDBJ databases">
        <title>Deep-sea bacteria in the southern Pacific.</title>
        <authorList>
            <person name="Tang K."/>
        </authorList>
    </citation>
    <scope>NUCLEOTIDE SEQUENCE [LARGE SCALE GENOMIC DNA]</scope>
    <source>
        <strain evidence="2 3">JLT2016</strain>
    </source>
</reference>
<dbReference type="CDD" id="cd00761">
    <property type="entry name" value="Glyco_tranf_GTA_type"/>
    <property type="match status" value="1"/>
</dbReference>
<evidence type="ECO:0000259" key="1">
    <source>
        <dbReference type="Pfam" id="PF00535"/>
    </source>
</evidence>
<dbReference type="STRING" id="1229727.Ga0080559_TMP4536"/>
<sequence>MSLISVVIPVYNAADTLPATIAALRAQTWPWWEAILVEDGSSDDSWQVAERLCRDEPRLRLERNPGKGPSAARNHGALTCAQGRIVAFCDADDLWHPGKLQAIAAPLLKDEAEAVFGRVGFFRDDPRDVRTRSTVPEGPVTVPMLMGENPVCTLSNLSLRRDVFAALGGFRADIVHNEDLEFLIRLAGQGSRLVGQDDEQVLYRLSPHGLSADLEAMRAGREEALRTAAALGFGPIRSAEAIHLRYLARRALRLDTGARIARRLVGEGCRHDFRAFMTPARRGVPIALAALLHPFLPRPLRRALFSN</sequence>
<dbReference type="GO" id="GO:0016740">
    <property type="term" value="F:transferase activity"/>
    <property type="evidence" value="ECO:0007669"/>
    <property type="project" value="UniProtKB-KW"/>
</dbReference>
<dbReference type="Gene3D" id="3.90.550.10">
    <property type="entry name" value="Spore Coat Polysaccharide Biosynthesis Protein SpsA, Chain A"/>
    <property type="match status" value="1"/>
</dbReference>
<dbReference type="EMBL" id="CP014796">
    <property type="protein sequence ID" value="APX25332.1"/>
    <property type="molecule type" value="Genomic_DNA"/>
</dbReference>
<dbReference type="Pfam" id="PF00535">
    <property type="entry name" value="Glycos_transf_2"/>
    <property type="match status" value="1"/>
</dbReference>
<dbReference type="PANTHER" id="PTHR43685:SF2">
    <property type="entry name" value="GLYCOSYLTRANSFERASE 2-LIKE DOMAIN-CONTAINING PROTEIN"/>
    <property type="match status" value="1"/>
</dbReference>
<dbReference type="InterPro" id="IPR029044">
    <property type="entry name" value="Nucleotide-diphossugar_trans"/>
</dbReference>
<dbReference type="Proteomes" id="UP000186559">
    <property type="component" value="Chromosome"/>
</dbReference>
<feature type="domain" description="Glycosyltransferase 2-like" evidence="1">
    <location>
        <begin position="5"/>
        <end position="166"/>
    </location>
</feature>
<evidence type="ECO:0000313" key="2">
    <source>
        <dbReference type="EMBL" id="APX25332.1"/>
    </source>
</evidence>
<dbReference type="AlphaFoldDB" id="A0A1U7DB43"/>
<organism evidence="2 3">
    <name type="scientific">Salipiger profundus</name>
    <dbReference type="NCBI Taxonomy" id="1229727"/>
    <lineage>
        <taxon>Bacteria</taxon>
        <taxon>Pseudomonadati</taxon>
        <taxon>Pseudomonadota</taxon>
        <taxon>Alphaproteobacteria</taxon>
        <taxon>Rhodobacterales</taxon>
        <taxon>Roseobacteraceae</taxon>
        <taxon>Salipiger</taxon>
    </lineage>
</organism>
<dbReference type="SUPFAM" id="SSF53448">
    <property type="entry name" value="Nucleotide-diphospho-sugar transferases"/>
    <property type="match status" value="1"/>
</dbReference>
<dbReference type="InterPro" id="IPR001173">
    <property type="entry name" value="Glyco_trans_2-like"/>
</dbReference>
<dbReference type="RefSeq" id="WP_076624930.1">
    <property type="nucleotide sequence ID" value="NZ_BMEW01000014.1"/>
</dbReference>
<accession>A0A1U7DB43</accession>
<protein>
    <submittedName>
        <fullName evidence="2">Glycosyl transferase family 2</fullName>
    </submittedName>
</protein>